<proteinExistence type="predicted"/>
<reference evidence="2" key="1">
    <citation type="submission" date="2021-02" db="EMBL/GenBank/DDBJ databases">
        <title>Sulfurospirillum tamanensis sp. nov.</title>
        <authorList>
            <person name="Merkel A.Y."/>
        </authorList>
    </citation>
    <scope>NUCLEOTIDE SEQUENCE [LARGE SCALE GENOMIC DNA]</scope>
    <source>
        <strain evidence="2">T05b</strain>
    </source>
</reference>
<evidence type="ECO:0000313" key="2">
    <source>
        <dbReference type="Proteomes" id="UP000703590"/>
    </source>
</evidence>
<accession>A0ABS2WQ11</accession>
<dbReference type="RefSeq" id="WP_205457926.1">
    <property type="nucleotide sequence ID" value="NZ_JAFHKK010000002.1"/>
</dbReference>
<dbReference type="Proteomes" id="UP000703590">
    <property type="component" value="Unassembled WGS sequence"/>
</dbReference>
<gene>
    <name evidence="1" type="ORF">JWV37_01720</name>
</gene>
<organism evidence="1 2">
    <name type="scientific">Sulfurospirillum tamanense</name>
    <dbReference type="NCBI Taxonomy" id="2813362"/>
    <lineage>
        <taxon>Bacteria</taxon>
        <taxon>Pseudomonadati</taxon>
        <taxon>Campylobacterota</taxon>
        <taxon>Epsilonproteobacteria</taxon>
        <taxon>Campylobacterales</taxon>
        <taxon>Sulfurospirillaceae</taxon>
        <taxon>Sulfurospirillum</taxon>
    </lineage>
</organism>
<sequence>MSVILCASKYHILSHWTQNIDETVTVAKSQKELLELSAKEHAQAPVILLEDRLYGAEMGKIVSAIREANPAAGIMVLSPNPTFHGGQEALASGVNGFGNVYLAKGWLQDALEALAQGENWIFPLQEKIQGLGKVVGEVATLEGKLFGDGGRVLDVGGPVYAQETLMLTQSTTRATFQFTQGVSLSLKGAECLFVDESVFSLTPHSPLRRTREIPQIKPIFSTLFERPFYVNVGKESLVDPRSSELAMSDTPSQYVAMYPVYVEEVAPSVEESGLTFGACDIRAKEASVISLVGRIEEYEILYPKSLQETVFVNDLVPDRDGARVVYRPITGLAFANATIELFHTPASDAGLKTKQFGAFLDWIEPAQGALKGASIMLWGYEQGVDYLLFERACIPSEVRFSYEMDEAHIGIHFFGDASVEAYRALLGSVRHEASSISRGSLHVKVEAYGVKTSWVLFEGAIDT</sequence>
<comment type="caution">
    <text evidence="1">The sequence shown here is derived from an EMBL/GenBank/DDBJ whole genome shotgun (WGS) entry which is preliminary data.</text>
</comment>
<protein>
    <submittedName>
        <fullName evidence="1">Uncharacterized protein</fullName>
    </submittedName>
</protein>
<reference evidence="1 2" key="3">
    <citation type="submission" date="2021-02" db="EMBL/GenBank/DDBJ databases">
        <authorList>
            <person name="Merkel A.Y."/>
        </authorList>
    </citation>
    <scope>NUCLEOTIDE SEQUENCE [LARGE SCALE GENOMIC DNA]</scope>
    <source>
        <strain evidence="1 2">T05b</strain>
    </source>
</reference>
<evidence type="ECO:0000313" key="1">
    <source>
        <dbReference type="EMBL" id="MBN2963488.1"/>
    </source>
</evidence>
<dbReference type="EMBL" id="JAFHKK010000002">
    <property type="protein sequence ID" value="MBN2963488.1"/>
    <property type="molecule type" value="Genomic_DNA"/>
</dbReference>
<keyword evidence="2" id="KW-1185">Reference proteome</keyword>
<name>A0ABS2WQ11_9BACT</name>
<reference evidence="1 2" key="2">
    <citation type="submission" date="2021-02" db="EMBL/GenBank/DDBJ databases">
        <title>Sulfurospirillum tamanensis sp. nov.</title>
        <authorList>
            <person name="Frolova A."/>
            <person name="Merkel A."/>
            <person name="Slobodkin A."/>
        </authorList>
    </citation>
    <scope>NUCLEOTIDE SEQUENCE [LARGE SCALE GENOMIC DNA]</scope>
    <source>
        <strain evidence="1 2">T05b</strain>
    </source>
</reference>